<proteinExistence type="predicted"/>
<dbReference type="Proteomes" id="UP001458880">
    <property type="component" value="Unassembled WGS sequence"/>
</dbReference>
<reference evidence="2 3" key="1">
    <citation type="journal article" date="2024" name="BMC Genomics">
        <title>De novo assembly and annotation of Popillia japonica's genome with initial clues to its potential as an invasive pest.</title>
        <authorList>
            <person name="Cucini C."/>
            <person name="Boschi S."/>
            <person name="Funari R."/>
            <person name="Cardaioli E."/>
            <person name="Iannotti N."/>
            <person name="Marturano G."/>
            <person name="Paoli F."/>
            <person name="Bruttini M."/>
            <person name="Carapelli A."/>
            <person name="Frati F."/>
            <person name="Nardi F."/>
        </authorList>
    </citation>
    <scope>NUCLEOTIDE SEQUENCE [LARGE SCALE GENOMIC DNA]</scope>
    <source>
        <strain evidence="2">DMR45628</strain>
    </source>
</reference>
<comment type="caution">
    <text evidence="2">The sequence shown here is derived from an EMBL/GenBank/DDBJ whole genome shotgun (WGS) entry which is preliminary data.</text>
</comment>
<feature type="compositionally biased region" description="Polar residues" evidence="1">
    <location>
        <begin position="459"/>
        <end position="468"/>
    </location>
</feature>
<dbReference type="PANTHER" id="PTHR34415">
    <property type="entry name" value="INTEGRASE CATALYTIC DOMAIN-CONTAINING PROTEIN"/>
    <property type="match status" value="1"/>
</dbReference>
<feature type="region of interest" description="Disordered" evidence="1">
    <location>
        <begin position="57"/>
        <end position="79"/>
    </location>
</feature>
<dbReference type="EMBL" id="JASPKY010000920">
    <property type="protein sequence ID" value="KAK9680231.1"/>
    <property type="molecule type" value="Genomic_DNA"/>
</dbReference>
<organism evidence="2 3">
    <name type="scientific">Popillia japonica</name>
    <name type="common">Japanese beetle</name>
    <dbReference type="NCBI Taxonomy" id="7064"/>
    <lineage>
        <taxon>Eukaryota</taxon>
        <taxon>Metazoa</taxon>
        <taxon>Ecdysozoa</taxon>
        <taxon>Arthropoda</taxon>
        <taxon>Hexapoda</taxon>
        <taxon>Insecta</taxon>
        <taxon>Pterygota</taxon>
        <taxon>Neoptera</taxon>
        <taxon>Endopterygota</taxon>
        <taxon>Coleoptera</taxon>
        <taxon>Polyphaga</taxon>
        <taxon>Scarabaeiformia</taxon>
        <taxon>Scarabaeidae</taxon>
        <taxon>Rutelinae</taxon>
        <taxon>Popillia</taxon>
    </lineage>
</organism>
<protein>
    <recommendedName>
        <fullName evidence="4">Transposase</fullName>
    </recommendedName>
</protein>
<sequence>MGWSQSKEETVQDNGVVNNSFVVDDHNIIIPLDIKVLFYILVVAVLGQVFNRHVQHKEEVHETEHPKKHLHGPGLNSGIHKQSRTSHAEAYHATEAVRNEIRDNLVQLFNTFTNTLAVHWFKLGDNQKQQYKQLFLQIRDKIIRSFQILDVKYKVPTSAFESINPQITDKDIEDSEEAFESINPQITDKDIEDSEEETVALSTIEFFNLASKLVPLQFNGSFDKLQSFLDSLALLQANSEGHVDRALAFVETRLTGKDRDLINDDMTVDHILKALKSNIKGESSKVVSAKLLNLQQNFKDTSKFATEIESLATSLKTAYITEGVPNAVAQTYATDIAVQSLIKNAASEKNTFDWEDWIKYYTFCYNTTPSTCHQYTPFELVFGKKCNLPQSISAGRIDPLYNIDAYSQEIRYRLQIAQKKAQEWLQIAYRHRKIAYDKKAQHTEIKEAKENDEKGTRGRPSQSFASSSDRSKRRKTQEVRSTLSTEELAYAAQMSLRSSGEVHAAQILKDVTSTSPTRASKYISAVRSQNEVPLTPDEALSLMIEKGESKRSYQLSRNAARAHNCKLYPSYHEVEKARNRCYHPSVVYTTVSESWYFTDGKSDESIFYASLVPLQLIHNNHETDKATIVWKNPRPSSPRFCRPIRLQFLHEDVQSTRKEVTDIEQQIGGLAPYATVQNGKSISVTYCMSFTMIDGKVCNAVTGTTSAQRCFLCKATSYDDRRLLVTSDPFLSSIRKLPQRPAKSLHQEAIQLLKQPEVTRQETRNDFDFDTNRNKDISVRHTEGLPVARAQGMNRGEASAFFNLLEEEMVKHDLTNRAENIFNIDETGIQLSVKSKGAKDVHVMTPRGKRETISLVACCSAESRFVPPLVIMKGVNKKPEFSDGLPSRYGDPDPGLQRFKRPCTHNGKTYKCVKIKLRDVRTARKRFYEDSIKTNQDIRLCHILSVAPINRRRHNKDLAGKNLSIAYFIPIGGSATRASPESCVSYCMFRKIFIGEFNIGFSSPASDICSKCNRLKQQYNIETNEEKKMQLLLEYRVHRKRASAFYSLAKETPERSITFCFDLQQVCLREIPIFTYGQKTAGRGSTEIGSALLDYLQSLDYDGVCQIRLFCDGCAGKNKNSHILHALMVWLKRKSPNHVSEIMVTFPVRGHSFMAADRCFGRVERLLRKTPEIISKEEYVRFYSEVGNVKLLGQDWQLYNIKAFEKVYKKIKGIANTKRIVIKKFEKKGQAKANVKVTAYEFYRFQSNMSTAQTLIKKGQCDNDNNLKLQQLGFRHCLPEKKKASLRHLMQENFGEEWDSRADLEWYKNLLTTTSEEAGEDEDNNGERCDCLFEEPAVHI</sequence>
<dbReference type="Gene3D" id="3.30.420.10">
    <property type="entry name" value="Ribonuclease H-like superfamily/Ribonuclease H"/>
    <property type="match status" value="1"/>
</dbReference>
<feature type="compositionally biased region" description="Basic and acidic residues" evidence="1">
    <location>
        <begin position="445"/>
        <end position="456"/>
    </location>
</feature>
<evidence type="ECO:0000256" key="1">
    <source>
        <dbReference type="SAM" id="MobiDB-lite"/>
    </source>
</evidence>
<feature type="region of interest" description="Disordered" evidence="1">
    <location>
        <begin position="445"/>
        <end position="482"/>
    </location>
</feature>
<evidence type="ECO:0000313" key="2">
    <source>
        <dbReference type="EMBL" id="KAK9680231.1"/>
    </source>
</evidence>
<evidence type="ECO:0000313" key="3">
    <source>
        <dbReference type="Proteomes" id="UP001458880"/>
    </source>
</evidence>
<accession>A0AAW1HUA4</accession>
<dbReference type="InterPro" id="IPR036397">
    <property type="entry name" value="RNaseH_sf"/>
</dbReference>
<dbReference type="GO" id="GO:0003676">
    <property type="term" value="F:nucleic acid binding"/>
    <property type="evidence" value="ECO:0007669"/>
    <property type="project" value="InterPro"/>
</dbReference>
<keyword evidence="3" id="KW-1185">Reference proteome</keyword>
<name>A0AAW1HUA4_POPJA</name>
<dbReference type="PANTHER" id="PTHR34415:SF1">
    <property type="entry name" value="INTEGRASE CATALYTIC DOMAIN-CONTAINING PROTEIN"/>
    <property type="match status" value="1"/>
</dbReference>
<gene>
    <name evidence="2" type="ORF">QE152_g39265</name>
</gene>
<evidence type="ECO:0008006" key="4">
    <source>
        <dbReference type="Google" id="ProtNLM"/>
    </source>
</evidence>